<dbReference type="OrthoDB" id="2684236at2759"/>
<feature type="region of interest" description="Disordered" evidence="1">
    <location>
        <begin position="1"/>
        <end position="64"/>
    </location>
</feature>
<keyword evidence="3" id="KW-1185">Reference proteome</keyword>
<proteinExistence type="predicted"/>
<evidence type="ECO:0000256" key="1">
    <source>
        <dbReference type="SAM" id="MobiDB-lite"/>
    </source>
</evidence>
<gene>
    <name evidence="2" type="ORF">PCON_01877</name>
</gene>
<sequence length="668" mass="74822">MLATTAICTRARSPGPPASSAGLGPEHSPASLTSPFPAESSVERPKTAPAQRTHRLPRLPHLPRPSLAPLHSIHTLLTRILRRPDTDGDLPPEFLPCDPSDPLDAASAPSAELFTASELSAAGEIEIEEAAPTEAQCTTHLLLLEAFWRWKDEVLEDQELAGFVREALGRDELGILDSFEHLHDAAESQGEAGDKEGNGGQGDKTDKDKEELWKLVLELAVVRYEAWWKAVGREVEKVVWEERRGAEEEGEGWKGTRTGAPEKVVREMREEWVPPIDVLLVWHTALLSPRSYYDDSLALGIPSILSLSFPWVHLHRFLSLTDLSYTLPASSSSFFTLSTSQDPSLIQHLLTTSLGTPRLPQLDITCPKCDADHTICISAYSTLQLRCICTFTITQPSLAAARLRSDIAALLDDGPGVRGTFSPPFSTGEAVNKELKAYYLGPPALLTHPTIADLLTPLPNPEAIEKFYLSTPPHSSSSISLSSAVIRQGVFIDKMHHFLWLRSPSLSGTVERATGKYRRFFELFLKFPGETMVPSLDTDLVWHTHLLSPTRYYYWATQRCDRWVGHDDDMGATATDAGWELTLKKWGEQWPEEEYGGCFCWGCEQERDGGDVQGWWGRRGAVRRRREWERRVVVEFWRAVERRRQAGEEMLAKSSLQRVIQEGPKRRR</sequence>
<dbReference type="PANTHER" id="PTHR34365:SF7">
    <property type="entry name" value="GLYCINE-RICH DOMAIN-CONTAINING PROTEIN 1"/>
    <property type="match status" value="1"/>
</dbReference>
<dbReference type="Pfam" id="PF07173">
    <property type="entry name" value="GRDP-like"/>
    <property type="match status" value="1"/>
</dbReference>
<name>U4KXQ2_PYROM</name>
<protein>
    <submittedName>
        <fullName evidence="2">Uncharacterized protein</fullName>
    </submittedName>
</protein>
<accession>U4KXQ2</accession>
<dbReference type="STRING" id="1076935.U4KXQ2"/>
<dbReference type="PANTHER" id="PTHR34365">
    <property type="entry name" value="ENOLASE (DUF1399)"/>
    <property type="match status" value="1"/>
</dbReference>
<dbReference type="eggNOG" id="ENOG502RYJ5">
    <property type="taxonomic scope" value="Eukaryota"/>
</dbReference>
<dbReference type="InterPro" id="IPR009836">
    <property type="entry name" value="GRDP-like"/>
</dbReference>
<evidence type="ECO:0000313" key="2">
    <source>
        <dbReference type="EMBL" id="CCX04329.1"/>
    </source>
</evidence>
<reference evidence="2 3" key="1">
    <citation type="journal article" date="2013" name="PLoS Genet.">
        <title>The genome and development-dependent transcriptomes of Pyronema confluens: a window into fungal evolution.</title>
        <authorList>
            <person name="Traeger S."/>
            <person name="Altegoer F."/>
            <person name="Freitag M."/>
            <person name="Gabaldon T."/>
            <person name="Kempken F."/>
            <person name="Kumar A."/>
            <person name="Marcet-Houben M."/>
            <person name="Poggeler S."/>
            <person name="Stajich J.E."/>
            <person name="Nowrousian M."/>
        </authorList>
    </citation>
    <scope>NUCLEOTIDE SEQUENCE [LARGE SCALE GENOMIC DNA]</scope>
    <source>
        <strain evidence="3">CBS 100304</strain>
        <tissue evidence="2">Vegetative mycelium</tissue>
    </source>
</reference>
<dbReference type="AlphaFoldDB" id="U4KXQ2"/>
<dbReference type="EMBL" id="HF935199">
    <property type="protein sequence ID" value="CCX04329.1"/>
    <property type="molecule type" value="Genomic_DNA"/>
</dbReference>
<evidence type="ECO:0000313" key="3">
    <source>
        <dbReference type="Proteomes" id="UP000018144"/>
    </source>
</evidence>
<feature type="compositionally biased region" description="Low complexity" evidence="1">
    <location>
        <begin position="10"/>
        <end position="22"/>
    </location>
</feature>
<organism evidence="2 3">
    <name type="scientific">Pyronema omphalodes (strain CBS 100304)</name>
    <name type="common">Pyronema confluens</name>
    <dbReference type="NCBI Taxonomy" id="1076935"/>
    <lineage>
        <taxon>Eukaryota</taxon>
        <taxon>Fungi</taxon>
        <taxon>Dikarya</taxon>
        <taxon>Ascomycota</taxon>
        <taxon>Pezizomycotina</taxon>
        <taxon>Pezizomycetes</taxon>
        <taxon>Pezizales</taxon>
        <taxon>Pyronemataceae</taxon>
        <taxon>Pyronema</taxon>
    </lineage>
</organism>
<dbReference type="Proteomes" id="UP000018144">
    <property type="component" value="Unassembled WGS sequence"/>
</dbReference>
<feature type="region of interest" description="Disordered" evidence="1">
    <location>
        <begin position="186"/>
        <end position="206"/>
    </location>
</feature>